<dbReference type="Gene3D" id="3.20.20.150">
    <property type="entry name" value="Divalent-metal-dependent TIM barrel enzymes"/>
    <property type="match status" value="1"/>
</dbReference>
<accession>A0ABQ4N320</accession>
<proteinExistence type="predicted"/>
<dbReference type="Proteomes" id="UP000680304">
    <property type="component" value="Unassembled WGS sequence"/>
</dbReference>
<dbReference type="InterPro" id="IPR013022">
    <property type="entry name" value="Xyl_isomerase-like_TIM-brl"/>
</dbReference>
<organism evidence="2 3">
    <name type="scientific">Paenibacillus cisolokensis</name>
    <dbReference type="NCBI Taxonomy" id="1658519"/>
    <lineage>
        <taxon>Bacteria</taxon>
        <taxon>Bacillati</taxon>
        <taxon>Bacillota</taxon>
        <taxon>Bacilli</taxon>
        <taxon>Bacillales</taxon>
        <taxon>Paenibacillaceae</taxon>
        <taxon>Paenibacillus</taxon>
    </lineage>
</organism>
<keyword evidence="2" id="KW-0413">Isomerase</keyword>
<dbReference type="InterPro" id="IPR050312">
    <property type="entry name" value="IolE/XylAMocC-like"/>
</dbReference>
<feature type="domain" description="Xylose isomerase-like TIM barrel" evidence="1">
    <location>
        <begin position="22"/>
        <end position="249"/>
    </location>
</feature>
<dbReference type="EMBL" id="BOVJ01000037">
    <property type="protein sequence ID" value="GIQ62557.1"/>
    <property type="molecule type" value="Genomic_DNA"/>
</dbReference>
<reference evidence="2 3" key="1">
    <citation type="submission" date="2021-04" db="EMBL/GenBank/DDBJ databases">
        <title>Draft genome sequence of Paenibacillus cisolokensis, LC2-13A.</title>
        <authorList>
            <person name="Uke A."/>
            <person name="Chhe C."/>
            <person name="Baramee S."/>
            <person name="Kosugi A."/>
        </authorList>
    </citation>
    <scope>NUCLEOTIDE SEQUENCE [LARGE SCALE GENOMIC DNA]</scope>
    <source>
        <strain evidence="2 3">LC2-13A</strain>
    </source>
</reference>
<dbReference type="RefSeq" id="WP_213527873.1">
    <property type="nucleotide sequence ID" value="NZ_BOVJ01000037.1"/>
</dbReference>
<gene>
    <name evidence="2" type="ORF">PACILC2_11250</name>
</gene>
<keyword evidence="3" id="KW-1185">Reference proteome</keyword>
<evidence type="ECO:0000313" key="3">
    <source>
        <dbReference type="Proteomes" id="UP000680304"/>
    </source>
</evidence>
<evidence type="ECO:0000259" key="1">
    <source>
        <dbReference type="Pfam" id="PF01261"/>
    </source>
</evidence>
<dbReference type="PANTHER" id="PTHR12110">
    <property type="entry name" value="HYDROXYPYRUVATE ISOMERASE"/>
    <property type="match status" value="1"/>
</dbReference>
<protein>
    <submittedName>
        <fullName evidence="2">Sugar phosphate isomerase</fullName>
    </submittedName>
</protein>
<dbReference type="Pfam" id="PF01261">
    <property type="entry name" value="AP_endonuc_2"/>
    <property type="match status" value="1"/>
</dbReference>
<sequence>MKIGLQLYTVRDDTARDFAGTLRQVAEMGYQGVEFAGYGDLSAGEMRDLLRELKLEAFGSHVSLDRLEHHIDEEIEYLKTVGAKYVVCPYLMPEQRGDEAAWRALFEKFRGYGERLSREGFVFAYHNHDFEFEGRIGDDYIFDAMYKTVDPSLLQVEMDIGWVQFAGQDPLAYIAKYAGRLPLLHLKDFRKGAPGEPIDTVELGRGDLALQDIIAAAAAAGTEWLVVEQDRCANPPLESVRTSIEWLKNNGHLSA</sequence>
<dbReference type="InterPro" id="IPR036237">
    <property type="entry name" value="Xyl_isomerase-like_sf"/>
</dbReference>
<dbReference type="PANTHER" id="PTHR12110:SF41">
    <property type="entry name" value="INOSOSE DEHYDRATASE"/>
    <property type="match status" value="1"/>
</dbReference>
<comment type="caution">
    <text evidence="2">The sequence shown here is derived from an EMBL/GenBank/DDBJ whole genome shotgun (WGS) entry which is preliminary data.</text>
</comment>
<evidence type="ECO:0000313" key="2">
    <source>
        <dbReference type="EMBL" id="GIQ62557.1"/>
    </source>
</evidence>
<name>A0ABQ4N320_9BACL</name>
<dbReference type="GO" id="GO:0016853">
    <property type="term" value="F:isomerase activity"/>
    <property type="evidence" value="ECO:0007669"/>
    <property type="project" value="UniProtKB-KW"/>
</dbReference>
<dbReference type="SUPFAM" id="SSF51658">
    <property type="entry name" value="Xylose isomerase-like"/>
    <property type="match status" value="1"/>
</dbReference>